<keyword evidence="2" id="KW-1185">Reference proteome</keyword>
<gene>
    <name evidence="1" type="ORF">K450DRAFT_251470</name>
</gene>
<name>A0AAD5E4Y3_UMBRA</name>
<sequence>METFLTFPKAAILWLSTLTSTSSLGYRNMLRSLTNVSLVIMLWVSIARMSQVKLSSLIKCDVAEVFKDVNTFQEYGFLLNSLHNYARFQGRYLLTLIPNSVACLRIWDAIFGS</sequence>
<dbReference type="RefSeq" id="XP_051442577.1">
    <property type="nucleotide sequence ID" value="XM_051590728.1"/>
</dbReference>
<dbReference type="AlphaFoldDB" id="A0AAD5E4Y3"/>
<accession>A0AAD5E4Y3</accession>
<organism evidence="1 2">
    <name type="scientific">Umbelopsis ramanniana AG</name>
    <dbReference type="NCBI Taxonomy" id="1314678"/>
    <lineage>
        <taxon>Eukaryota</taxon>
        <taxon>Fungi</taxon>
        <taxon>Fungi incertae sedis</taxon>
        <taxon>Mucoromycota</taxon>
        <taxon>Mucoromycotina</taxon>
        <taxon>Umbelopsidomycetes</taxon>
        <taxon>Umbelopsidales</taxon>
        <taxon>Umbelopsidaceae</taxon>
        <taxon>Umbelopsis</taxon>
    </lineage>
</organism>
<reference evidence="1" key="1">
    <citation type="submission" date="2021-06" db="EMBL/GenBank/DDBJ databases">
        <authorList>
            <consortium name="DOE Joint Genome Institute"/>
            <person name="Mondo S.J."/>
            <person name="Amses K.R."/>
            <person name="Simmons D.R."/>
            <person name="Longcore J.E."/>
            <person name="Seto K."/>
            <person name="Alves G.H."/>
            <person name="Bonds A.E."/>
            <person name="Quandt C.A."/>
            <person name="Davis W.J."/>
            <person name="Chang Y."/>
            <person name="Letcher P.M."/>
            <person name="Powell M.J."/>
            <person name="Kuo A."/>
            <person name="Labutti K."/>
            <person name="Pangilinan J."/>
            <person name="Andreopoulos W."/>
            <person name="Tritt A."/>
            <person name="Riley R."/>
            <person name="Hundley H."/>
            <person name="Johnson J."/>
            <person name="Lipzen A."/>
            <person name="Barry K."/>
            <person name="Berbee M.L."/>
            <person name="Buchler N.E."/>
            <person name="Grigoriev I.V."/>
            <person name="Spatafora J.W."/>
            <person name="Stajich J.E."/>
            <person name="James T.Y."/>
        </authorList>
    </citation>
    <scope>NUCLEOTIDE SEQUENCE</scope>
    <source>
        <strain evidence="1">AG</strain>
    </source>
</reference>
<protein>
    <submittedName>
        <fullName evidence="1">Uncharacterized protein</fullName>
    </submittedName>
</protein>
<comment type="caution">
    <text evidence="1">The sequence shown here is derived from an EMBL/GenBank/DDBJ whole genome shotgun (WGS) entry which is preliminary data.</text>
</comment>
<dbReference type="Proteomes" id="UP001206595">
    <property type="component" value="Unassembled WGS sequence"/>
</dbReference>
<proteinExistence type="predicted"/>
<evidence type="ECO:0000313" key="1">
    <source>
        <dbReference type="EMBL" id="KAI8577573.1"/>
    </source>
</evidence>
<dbReference type="GeneID" id="75916071"/>
<evidence type="ECO:0000313" key="2">
    <source>
        <dbReference type="Proteomes" id="UP001206595"/>
    </source>
</evidence>
<dbReference type="EMBL" id="MU620939">
    <property type="protein sequence ID" value="KAI8577573.1"/>
    <property type="molecule type" value="Genomic_DNA"/>
</dbReference>
<reference evidence="1" key="2">
    <citation type="journal article" date="2022" name="Proc. Natl. Acad. Sci. U.S.A.">
        <title>Diploid-dominant life cycles characterize the early evolution of Fungi.</title>
        <authorList>
            <person name="Amses K.R."/>
            <person name="Simmons D.R."/>
            <person name="Longcore J.E."/>
            <person name="Mondo S.J."/>
            <person name="Seto K."/>
            <person name="Jeronimo G.H."/>
            <person name="Bonds A.E."/>
            <person name="Quandt C.A."/>
            <person name="Davis W.J."/>
            <person name="Chang Y."/>
            <person name="Federici B.A."/>
            <person name="Kuo A."/>
            <person name="LaButti K."/>
            <person name="Pangilinan J."/>
            <person name="Andreopoulos W."/>
            <person name="Tritt A."/>
            <person name="Riley R."/>
            <person name="Hundley H."/>
            <person name="Johnson J."/>
            <person name="Lipzen A."/>
            <person name="Barry K."/>
            <person name="Lang B.F."/>
            <person name="Cuomo C.A."/>
            <person name="Buchler N.E."/>
            <person name="Grigoriev I.V."/>
            <person name="Spatafora J.W."/>
            <person name="Stajich J.E."/>
            <person name="James T.Y."/>
        </authorList>
    </citation>
    <scope>NUCLEOTIDE SEQUENCE</scope>
    <source>
        <strain evidence="1">AG</strain>
    </source>
</reference>